<dbReference type="EMBL" id="CP036271">
    <property type="protein sequence ID" value="QDT56097.1"/>
    <property type="molecule type" value="Genomic_DNA"/>
</dbReference>
<proteinExistence type="predicted"/>
<dbReference type="InParanoid" id="A0A517SIZ6"/>
<reference evidence="1 2" key="1">
    <citation type="submission" date="2019-02" db="EMBL/GenBank/DDBJ databases">
        <title>Deep-cultivation of Planctomycetes and their phenomic and genomic characterization uncovers novel biology.</title>
        <authorList>
            <person name="Wiegand S."/>
            <person name="Jogler M."/>
            <person name="Boedeker C."/>
            <person name="Pinto D."/>
            <person name="Vollmers J."/>
            <person name="Rivas-Marin E."/>
            <person name="Kohn T."/>
            <person name="Peeters S.H."/>
            <person name="Heuer A."/>
            <person name="Rast P."/>
            <person name="Oberbeckmann S."/>
            <person name="Bunk B."/>
            <person name="Jeske O."/>
            <person name="Meyerdierks A."/>
            <person name="Storesund J.E."/>
            <person name="Kallscheuer N."/>
            <person name="Luecker S."/>
            <person name="Lage O.M."/>
            <person name="Pohl T."/>
            <person name="Merkel B.J."/>
            <person name="Hornburger P."/>
            <person name="Mueller R.-W."/>
            <person name="Bruemmer F."/>
            <person name="Labrenz M."/>
            <person name="Spormann A.M."/>
            <person name="Op den Camp H."/>
            <person name="Overmann J."/>
            <person name="Amann R."/>
            <person name="Jetten M.S.M."/>
            <person name="Mascher T."/>
            <person name="Medema M.H."/>
            <person name="Devos D.P."/>
            <person name="Kaster A.-K."/>
            <person name="Ovreas L."/>
            <person name="Rohde M."/>
            <person name="Galperin M.Y."/>
            <person name="Jogler C."/>
        </authorList>
    </citation>
    <scope>NUCLEOTIDE SEQUENCE [LARGE SCALE GENOMIC DNA]</scope>
    <source>
        <strain evidence="1 2">Pan44</strain>
    </source>
</reference>
<sequence>MTFNPDSASGVVCFLFIALASMLGMLECRHGFGPAAAQHVAMAEEAENEDDRNRAS</sequence>
<protein>
    <submittedName>
        <fullName evidence="1">Uncharacterized protein</fullName>
    </submittedName>
</protein>
<organism evidence="1 2">
    <name type="scientific">Caulifigura coniformis</name>
    <dbReference type="NCBI Taxonomy" id="2527983"/>
    <lineage>
        <taxon>Bacteria</taxon>
        <taxon>Pseudomonadati</taxon>
        <taxon>Planctomycetota</taxon>
        <taxon>Planctomycetia</taxon>
        <taxon>Planctomycetales</taxon>
        <taxon>Planctomycetaceae</taxon>
        <taxon>Caulifigura</taxon>
    </lineage>
</organism>
<keyword evidence="2" id="KW-1185">Reference proteome</keyword>
<gene>
    <name evidence="1" type="ORF">Pan44_41470</name>
</gene>
<accession>A0A517SIZ6</accession>
<name>A0A517SIZ6_9PLAN</name>
<evidence type="ECO:0000313" key="1">
    <source>
        <dbReference type="EMBL" id="QDT56097.1"/>
    </source>
</evidence>
<dbReference type="AlphaFoldDB" id="A0A517SIZ6"/>
<dbReference type="RefSeq" id="WP_197453511.1">
    <property type="nucleotide sequence ID" value="NZ_CP036271.1"/>
</dbReference>
<dbReference type="Proteomes" id="UP000315700">
    <property type="component" value="Chromosome"/>
</dbReference>
<evidence type="ECO:0000313" key="2">
    <source>
        <dbReference type="Proteomes" id="UP000315700"/>
    </source>
</evidence>
<dbReference type="KEGG" id="ccos:Pan44_41470"/>